<sequence>MSMITPPGASAASAQTPVLTVAAQSRWPCNGVAVAPDGTMFLGLPRFPGHTETPSLVRVEQDGALSPFPGGAWNAWRQGGDGREAFVMVNAVHVFNDGTLWVVDQGAVGESAVPGGHKIVRLDPRTGAVLAVIRFGDDILPDGATMNDLRLHDHMLYVTDSGLGGLIVHDLGANRTLRRLSGHPLLRRPADAAQKGHGARLLADAAGRRPAVASDMIELDADGAWLYWATPTGPLRRIATTLLTDESLTDAELAAAIQTIAEIPTIGGTAMDTLGNLYLSDAETRRIAVLTPQGRMLTLVQDDRLASPDAICIDGQRRLCVPASQLENLASNNGGDDRMRAPWQVLCLPLPGELAGVRLGDAVTGRSPPRGLSDIHGIEHVAMTVPDMEAAIRFLQDAFGATLLYRHLKLTDEPLTAADVGRINGLPKTATMRGACLMRLGNGANIELFQLTGVDRTQAAGINDVGLNHVSMVVDDITLATERFAAAGGTLLEGPHDLGLNETGAGNQLWFGRMPWGTWVEFMTLRSPFRYDAGATQERRLPARG</sequence>
<dbReference type="GO" id="GO:0004493">
    <property type="term" value="F:methylmalonyl-CoA epimerase activity"/>
    <property type="evidence" value="ECO:0007669"/>
    <property type="project" value="TreeGrafter"/>
</dbReference>
<keyword evidence="3" id="KW-0479">Metal-binding</keyword>
<dbReference type="PANTHER" id="PTHR43048:SF6">
    <property type="entry name" value="BLR8189 PROTEIN"/>
    <property type="match status" value="1"/>
</dbReference>
<dbReference type="SUPFAM" id="SSF101898">
    <property type="entry name" value="NHL repeat"/>
    <property type="match status" value="1"/>
</dbReference>
<dbReference type="PANTHER" id="PTHR43048">
    <property type="entry name" value="METHYLMALONYL-COA EPIMERASE"/>
    <property type="match status" value="1"/>
</dbReference>
<comment type="caution">
    <text evidence="5">The sequence shown here is derived from an EMBL/GenBank/DDBJ whole genome shotgun (WGS) entry which is preliminary data.</text>
</comment>
<dbReference type="InterPro" id="IPR011042">
    <property type="entry name" value="6-blade_b-propeller_TolB-like"/>
</dbReference>
<reference evidence="5" key="2">
    <citation type="submission" date="2021-08" db="EMBL/GenBank/DDBJ databases">
        <authorList>
            <person name="Tani A."/>
            <person name="Ola A."/>
            <person name="Ogura Y."/>
            <person name="Katsura K."/>
            <person name="Hayashi T."/>
        </authorList>
    </citation>
    <scope>NUCLEOTIDE SEQUENCE</scope>
    <source>
        <strain evidence="5">JCM 32048</strain>
    </source>
</reference>
<dbReference type="AlphaFoldDB" id="A0AA37M5X7"/>
<keyword evidence="6" id="KW-1185">Reference proteome</keyword>
<evidence type="ECO:0000313" key="5">
    <source>
        <dbReference type="EMBL" id="GJD63997.1"/>
    </source>
</evidence>
<comment type="subcellular location">
    <subcellularLocation>
        <location evidence="1">Secreted</location>
    </subcellularLocation>
</comment>
<dbReference type="InterPro" id="IPR051785">
    <property type="entry name" value="MMCE/EMCE_epimerase"/>
</dbReference>
<reference evidence="5" key="1">
    <citation type="journal article" date="2016" name="Front. Microbiol.">
        <title>Genome Sequence of the Piezophilic, Mesophilic Sulfate-Reducing Bacterium Desulfovibrio indicus J2T.</title>
        <authorList>
            <person name="Cao J."/>
            <person name="Maignien L."/>
            <person name="Shao Z."/>
            <person name="Alain K."/>
            <person name="Jebbar M."/>
        </authorList>
    </citation>
    <scope>NUCLEOTIDE SEQUENCE</scope>
    <source>
        <strain evidence="5">JCM 32048</strain>
    </source>
</reference>
<keyword evidence="2" id="KW-0964">Secreted</keyword>
<dbReference type="Gene3D" id="3.10.180.10">
    <property type="entry name" value="2,3-Dihydroxybiphenyl 1,2-Dioxygenase, domain 1"/>
    <property type="match status" value="1"/>
</dbReference>
<evidence type="ECO:0000256" key="3">
    <source>
        <dbReference type="ARBA" id="ARBA00022723"/>
    </source>
</evidence>
<dbReference type="PROSITE" id="PS51819">
    <property type="entry name" value="VOC"/>
    <property type="match status" value="1"/>
</dbReference>
<dbReference type="Gene3D" id="2.120.10.30">
    <property type="entry name" value="TolB, C-terminal domain"/>
    <property type="match status" value="1"/>
</dbReference>
<gene>
    <name evidence="5" type="ORF">MPEAHAMD_4171</name>
</gene>
<feature type="domain" description="VOC" evidence="4">
    <location>
        <begin position="377"/>
        <end position="525"/>
    </location>
</feature>
<dbReference type="Pfam" id="PF03022">
    <property type="entry name" value="MRJP"/>
    <property type="match status" value="1"/>
</dbReference>
<evidence type="ECO:0000256" key="2">
    <source>
        <dbReference type="ARBA" id="ARBA00022525"/>
    </source>
</evidence>
<dbReference type="GO" id="GO:0046491">
    <property type="term" value="P:L-methylmalonyl-CoA metabolic process"/>
    <property type="evidence" value="ECO:0007669"/>
    <property type="project" value="TreeGrafter"/>
</dbReference>
<name>A0AA37M5X7_9HYPH</name>
<dbReference type="InterPro" id="IPR037523">
    <property type="entry name" value="VOC_core"/>
</dbReference>
<proteinExistence type="predicted"/>
<organism evidence="5 6">
    <name type="scientific">Methylobacterium frigidaeris</name>
    <dbReference type="NCBI Taxonomy" id="2038277"/>
    <lineage>
        <taxon>Bacteria</taxon>
        <taxon>Pseudomonadati</taxon>
        <taxon>Pseudomonadota</taxon>
        <taxon>Alphaproteobacteria</taxon>
        <taxon>Hyphomicrobiales</taxon>
        <taxon>Methylobacteriaceae</taxon>
        <taxon>Methylobacterium</taxon>
    </lineage>
</organism>
<evidence type="ECO:0000313" key="6">
    <source>
        <dbReference type="Proteomes" id="UP001055286"/>
    </source>
</evidence>
<dbReference type="RefSeq" id="WP_238192305.1">
    <property type="nucleotide sequence ID" value="NZ_BPQJ01000021.1"/>
</dbReference>
<dbReference type="SUPFAM" id="SSF54593">
    <property type="entry name" value="Glyoxalase/Bleomycin resistance protein/Dihydroxybiphenyl dioxygenase"/>
    <property type="match status" value="1"/>
</dbReference>
<accession>A0AA37M5X7</accession>
<dbReference type="Pfam" id="PF13669">
    <property type="entry name" value="Glyoxalase_4"/>
    <property type="match status" value="1"/>
</dbReference>
<dbReference type="InterPro" id="IPR017996">
    <property type="entry name" value="MRJP/yellow-related"/>
</dbReference>
<evidence type="ECO:0000259" key="4">
    <source>
        <dbReference type="PROSITE" id="PS51819"/>
    </source>
</evidence>
<dbReference type="GO" id="GO:0046872">
    <property type="term" value="F:metal ion binding"/>
    <property type="evidence" value="ECO:0007669"/>
    <property type="project" value="UniProtKB-KW"/>
</dbReference>
<protein>
    <recommendedName>
        <fullName evidence="4">VOC domain-containing protein</fullName>
    </recommendedName>
</protein>
<dbReference type="EMBL" id="BPQJ01000021">
    <property type="protein sequence ID" value="GJD63997.1"/>
    <property type="molecule type" value="Genomic_DNA"/>
</dbReference>
<evidence type="ECO:0000256" key="1">
    <source>
        <dbReference type="ARBA" id="ARBA00004613"/>
    </source>
</evidence>
<dbReference type="Proteomes" id="UP001055286">
    <property type="component" value="Unassembled WGS sequence"/>
</dbReference>
<dbReference type="GO" id="GO:0005576">
    <property type="term" value="C:extracellular region"/>
    <property type="evidence" value="ECO:0007669"/>
    <property type="project" value="UniProtKB-SubCell"/>
</dbReference>
<dbReference type="InterPro" id="IPR029068">
    <property type="entry name" value="Glyas_Bleomycin-R_OHBP_Dase"/>
</dbReference>